<evidence type="ECO:0000313" key="2">
    <source>
        <dbReference type="Proteomes" id="UP000050454"/>
    </source>
</evidence>
<dbReference type="EMBL" id="LGTQ01000005">
    <property type="protein sequence ID" value="KPM49704.1"/>
    <property type="molecule type" value="Genomic_DNA"/>
</dbReference>
<sequence>MFIEIAVGSHQILHGFDEENKEVIEDVKVSSFSTKLIEVGRIKSISEKYILTDYGYGRWIYWEYEGSMAELKARLQMNNLVL</sequence>
<name>A0A0P7C4T5_9BACT</name>
<gene>
    <name evidence="1" type="ORF">AFM12_03720</name>
</gene>
<dbReference type="RefSeq" id="WP_055144037.1">
    <property type="nucleotide sequence ID" value="NZ_JXSZ01000005.1"/>
</dbReference>
<protein>
    <submittedName>
        <fullName evidence="1">Uncharacterized protein</fullName>
    </submittedName>
</protein>
<comment type="caution">
    <text evidence="1">The sequence shown here is derived from an EMBL/GenBank/DDBJ whole genome shotgun (WGS) entry which is preliminary data.</text>
</comment>
<dbReference type="OrthoDB" id="1202469at2"/>
<dbReference type="AlphaFoldDB" id="A0A0P7C4T5"/>
<dbReference type="STRING" id="1605367.AFM12_03720"/>
<dbReference type="Proteomes" id="UP000050454">
    <property type="component" value="Unassembled WGS sequence"/>
</dbReference>
<proteinExistence type="predicted"/>
<evidence type="ECO:0000313" key="1">
    <source>
        <dbReference type="EMBL" id="KPM49704.1"/>
    </source>
</evidence>
<dbReference type="PATRIC" id="fig|1605367.3.peg.2090"/>
<organism evidence="1 2">
    <name type="scientific">Jiulongibacter sediminis</name>
    <dbReference type="NCBI Taxonomy" id="1605367"/>
    <lineage>
        <taxon>Bacteria</taxon>
        <taxon>Pseudomonadati</taxon>
        <taxon>Bacteroidota</taxon>
        <taxon>Cytophagia</taxon>
        <taxon>Cytophagales</taxon>
        <taxon>Leadbetterellaceae</taxon>
        <taxon>Jiulongibacter</taxon>
    </lineage>
</organism>
<keyword evidence="2" id="KW-1185">Reference proteome</keyword>
<reference evidence="1 2" key="1">
    <citation type="submission" date="2015-07" db="EMBL/GenBank/DDBJ databases">
        <title>The draft genome sequence of Leadbetterella sp. JN14-9.</title>
        <authorList>
            <person name="Liu Y."/>
            <person name="Du J."/>
            <person name="Shao Z."/>
        </authorList>
    </citation>
    <scope>NUCLEOTIDE SEQUENCE [LARGE SCALE GENOMIC DNA]</scope>
    <source>
        <strain evidence="1 2">JN14-9</strain>
    </source>
</reference>
<accession>A0A0P7C4T5</accession>